<gene>
    <name evidence="4" type="ORF">H6A19_12950</name>
</gene>
<feature type="signal peptide" evidence="2">
    <location>
        <begin position="1"/>
        <end position="21"/>
    </location>
</feature>
<dbReference type="Proteomes" id="UP000767334">
    <property type="component" value="Unassembled WGS sequence"/>
</dbReference>
<name>A0ABS2FJQ0_9CLOT</name>
<dbReference type="InterPro" id="IPR050902">
    <property type="entry name" value="ABC_Transporter_SBP"/>
</dbReference>
<dbReference type="PANTHER" id="PTHR30535:SF34">
    <property type="entry name" value="MOLYBDATE-BINDING PROTEIN MOLA"/>
    <property type="match status" value="1"/>
</dbReference>
<keyword evidence="5" id="KW-1185">Reference proteome</keyword>
<keyword evidence="2" id="KW-0732">Signal</keyword>
<reference evidence="4 5" key="1">
    <citation type="journal article" date="2021" name="Sci. Rep.">
        <title>The distribution of antibiotic resistance genes in chicken gut microbiota commensals.</title>
        <authorList>
            <person name="Juricova H."/>
            <person name="Matiasovicova J."/>
            <person name="Kubasova T."/>
            <person name="Cejkova D."/>
            <person name="Rychlik I."/>
        </authorList>
    </citation>
    <scope>NUCLEOTIDE SEQUENCE [LARGE SCALE GENOMIC DNA]</scope>
    <source>
        <strain evidence="4 5">An435</strain>
    </source>
</reference>
<comment type="similarity">
    <text evidence="1">Belongs to the bacterial solute-binding protein 8 family.</text>
</comment>
<evidence type="ECO:0000313" key="4">
    <source>
        <dbReference type="EMBL" id="MBM6820232.1"/>
    </source>
</evidence>
<dbReference type="InterPro" id="IPR002491">
    <property type="entry name" value="ABC_transptr_periplasmic_BD"/>
</dbReference>
<protein>
    <submittedName>
        <fullName evidence="4">ABC transporter substrate-binding protein</fullName>
    </submittedName>
</protein>
<dbReference type="EMBL" id="JACJLL010000095">
    <property type="protein sequence ID" value="MBM6820232.1"/>
    <property type="molecule type" value="Genomic_DNA"/>
</dbReference>
<dbReference type="CDD" id="cd01143">
    <property type="entry name" value="YvrC"/>
    <property type="match status" value="1"/>
</dbReference>
<dbReference type="SUPFAM" id="SSF53807">
    <property type="entry name" value="Helical backbone' metal receptor"/>
    <property type="match status" value="1"/>
</dbReference>
<evidence type="ECO:0000313" key="5">
    <source>
        <dbReference type="Proteomes" id="UP000767334"/>
    </source>
</evidence>
<sequence length="306" mass="33028">MKKVLSLVATFVMAMMIFVGCSSKPTTMQDREGNEFNVPKEVNTIISTAPSNTEVLVALGLADKLVAVDKYSADVEGISEDLPKIDFRNPDAEAIIALNPDIVIASGHNKVGDEDPFALIKEAGITVVYIPSSYSIDGIYGDIEFIANLTGTEKEGEELINSMKEEVGAIKAIGDTITDKKNVYFEIGAGSGLYTFGNETFLNEMIETIGATNVFGEENSWITVTPEAVIDANPDVILANSPGTNEAGLTAVEDIESREGWDTITAVKNGDVYQIDKNSSSRASQNIIKALKEMAKAVYPDEYKDF</sequence>
<feature type="chain" id="PRO_5047132235" evidence="2">
    <location>
        <begin position="22"/>
        <end position="306"/>
    </location>
</feature>
<dbReference type="Pfam" id="PF01497">
    <property type="entry name" value="Peripla_BP_2"/>
    <property type="match status" value="1"/>
</dbReference>
<dbReference type="Gene3D" id="3.40.50.1980">
    <property type="entry name" value="Nitrogenase molybdenum iron protein domain"/>
    <property type="match status" value="2"/>
</dbReference>
<dbReference type="PANTHER" id="PTHR30535">
    <property type="entry name" value="VITAMIN B12-BINDING PROTEIN"/>
    <property type="match status" value="1"/>
</dbReference>
<evidence type="ECO:0000259" key="3">
    <source>
        <dbReference type="PROSITE" id="PS50983"/>
    </source>
</evidence>
<comment type="caution">
    <text evidence="4">The sequence shown here is derived from an EMBL/GenBank/DDBJ whole genome shotgun (WGS) entry which is preliminary data.</text>
</comment>
<dbReference type="PROSITE" id="PS50983">
    <property type="entry name" value="FE_B12_PBP"/>
    <property type="match status" value="1"/>
</dbReference>
<accession>A0ABS2FJQ0</accession>
<feature type="domain" description="Fe/B12 periplasmic-binding" evidence="3">
    <location>
        <begin position="44"/>
        <end position="302"/>
    </location>
</feature>
<organism evidence="4 5">
    <name type="scientific">Clostridium saudiense</name>
    <dbReference type="NCBI Taxonomy" id="1414720"/>
    <lineage>
        <taxon>Bacteria</taxon>
        <taxon>Bacillati</taxon>
        <taxon>Bacillota</taxon>
        <taxon>Clostridia</taxon>
        <taxon>Eubacteriales</taxon>
        <taxon>Clostridiaceae</taxon>
        <taxon>Clostridium</taxon>
    </lineage>
</organism>
<dbReference type="RefSeq" id="WP_148323575.1">
    <property type="nucleotide sequence ID" value="NZ_JACJLL010000095.1"/>
</dbReference>
<evidence type="ECO:0000256" key="2">
    <source>
        <dbReference type="SAM" id="SignalP"/>
    </source>
</evidence>
<evidence type="ECO:0000256" key="1">
    <source>
        <dbReference type="ARBA" id="ARBA00008814"/>
    </source>
</evidence>
<dbReference type="PROSITE" id="PS51257">
    <property type="entry name" value="PROKAR_LIPOPROTEIN"/>
    <property type="match status" value="1"/>
</dbReference>
<proteinExistence type="inferred from homology"/>